<accession>A0ABR4B238</accession>
<evidence type="ECO:0000256" key="1">
    <source>
        <dbReference type="SAM" id="MobiDB-lite"/>
    </source>
</evidence>
<gene>
    <name evidence="2" type="ORF">ABVK25_008660</name>
</gene>
<proteinExistence type="predicted"/>
<evidence type="ECO:0000313" key="2">
    <source>
        <dbReference type="EMBL" id="KAL2051066.1"/>
    </source>
</evidence>
<feature type="compositionally biased region" description="Acidic residues" evidence="1">
    <location>
        <begin position="30"/>
        <end position="49"/>
    </location>
</feature>
<keyword evidence="3" id="KW-1185">Reference proteome</keyword>
<organism evidence="2 3">
    <name type="scientific">Lepraria finkii</name>
    <dbReference type="NCBI Taxonomy" id="1340010"/>
    <lineage>
        <taxon>Eukaryota</taxon>
        <taxon>Fungi</taxon>
        <taxon>Dikarya</taxon>
        <taxon>Ascomycota</taxon>
        <taxon>Pezizomycotina</taxon>
        <taxon>Lecanoromycetes</taxon>
        <taxon>OSLEUM clade</taxon>
        <taxon>Lecanoromycetidae</taxon>
        <taxon>Lecanorales</taxon>
        <taxon>Lecanorineae</taxon>
        <taxon>Stereocaulaceae</taxon>
        <taxon>Lepraria</taxon>
    </lineage>
</organism>
<dbReference type="Proteomes" id="UP001590951">
    <property type="component" value="Unassembled WGS sequence"/>
</dbReference>
<protein>
    <submittedName>
        <fullName evidence="2">Uncharacterized protein</fullName>
    </submittedName>
</protein>
<evidence type="ECO:0000313" key="3">
    <source>
        <dbReference type="Proteomes" id="UP001590951"/>
    </source>
</evidence>
<feature type="region of interest" description="Disordered" evidence="1">
    <location>
        <begin position="24"/>
        <end position="57"/>
    </location>
</feature>
<sequence length="72" mass="7811">MEKFNRQFLTPCYIHTLIVNKSNHAASTSEAEEDDTLDDTSENLPEETAEAGAPPPAVAFATRLAADFGTIQ</sequence>
<name>A0ABR4B238_9LECA</name>
<comment type="caution">
    <text evidence="2">The sequence shown here is derived from an EMBL/GenBank/DDBJ whole genome shotgun (WGS) entry which is preliminary data.</text>
</comment>
<reference evidence="2 3" key="1">
    <citation type="submission" date="2024-09" db="EMBL/GenBank/DDBJ databases">
        <title>Rethinking Asexuality: The Enigmatic Case of Functional Sexual Genes in Lepraria (Stereocaulaceae).</title>
        <authorList>
            <person name="Doellman M."/>
            <person name="Sun Y."/>
            <person name="Barcenas-Pena A."/>
            <person name="Lumbsch H.T."/>
            <person name="Grewe F."/>
        </authorList>
    </citation>
    <scope>NUCLEOTIDE SEQUENCE [LARGE SCALE GENOMIC DNA]</scope>
    <source>
        <strain evidence="2 3">Grewe 0041</strain>
    </source>
</reference>
<dbReference type="EMBL" id="JBHFEH010000039">
    <property type="protein sequence ID" value="KAL2051066.1"/>
    <property type="molecule type" value="Genomic_DNA"/>
</dbReference>